<feature type="compositionally biased region" description="Polar residues" evidence="1">
    <location>
        <begin position="193"/>
        <end position="202"/>
    </location>
</feature>
<dbReference type="EMBL" id="KQ435700">
    <property type="protein sequence ID" value="KOX80433.1"/>
    <property type="molecule type" value="Genomic_DNA"/>
</dbReference>
<dbReference type="AlphaFoldDB" id="A0A0M9ACF6"/>
<gene>
    <name evidence="2" type="ORF">WN51_12916</name>
</gene>
<accession>A0A0M9ACF6</accession>
<name>A0A0M9ACF6_9HYME</name>
<evidence type="ECO:0000313" key="2">
    <source>
        <dbReference type="EMBL" id="KOX80433.1"/>
    </source>
</evidence>
<proteinExistence type="predicted"/>
<feature type="region of interest" description="Disordered" evidence="1">
    <location>
        <begin position="152"/>
        <end position="202"/>
    </location>
</feature>
<evidence type="ECO:0000256" key="1">
    <source>
        <dbReference type="SAM" id="MobiDB-lite"/>
    </source>
</evidence>
<evidence type="ECO:0000313" key="3">
    <source>
        <dbReference type="Proteomes" id="UP000053105"/>
    </source>
</evidence>
<dbReference type="Proteomes" id="UP000053105">
    <property type="component" value="Unassembled WGS sequence"/>
</dbReference>
<reference evidence="2 3" key="1">
    <citation type="submission" date="2015-07" db="EMBL/GenBank/DDBJ databases">
        <title>The genome of Melipona quadrifasciata.</title>
        <authorList>
            <person name="Pan H."/>
            <person name="Kapheim K."/>
        </authorList>
    </citation>
    <scope>NUCLEOTIDE SEQUENCE [LARGE SCALE GENOMIC DNA]</scope>
    <source>
        <strain evidence="2">0111107301</strain>
        <tissue evidence="2">Whole body</tissue>
    </source>
</reference>
<feature type="compositionally biased region" description="Acidic residues" evidence="1">
    <location>
        <begin position="168"/>
        <end position="188"/>
    </location>
</feature>
<protein>
    <submittedName>
        <fullName evidence="2">Uncharacterized protein</fullName>
    </submittedName>
</protein>
<sequence length="202" mass="22869">MEKKRRENEKSVDATGGVVARTMVATNQRDYATISRMAMAGSHDKSSCRWATINNNIWTAGWRDGWYDSSSLNSTVDSSVTRHDLRMRKCGKQSARCNIYNFHFSNCVKKEKETNLIYLILQILKGAVCLEKLQNSLKRIIQSGSIYHHEASSTKKTARLVPQRQQPEEEEEEEEVEEEEKVAVEEEGAGICGSSQSIGTEF</sequence>
<organism evidence="2 3">
    <name type="scientific">Melipona quadrifasciata</name>
    <dbReference type="NCBI Taxonomy" id="166423"/>
    <lineage>
        <taxon>Eukaryota</taxon>
        <taxon>Metazoa</taxon>
        <taxon>Ecdysozoa</taxon>
        <taxon>Arthropoda</taxon>
        <taxon>Hexapoda</taxon>
        <taxon>Insecta</taxon>
        <taxon>Pterygota</taxon>
        <taxon>Neoptera</taxon>
        <taxon>Endopterygota</taxon>
        <taxon>Hymenoptera</taxon>
        <taxon>Apocrita</taxon>
        <taxon>Aculeata</taxon>
        <taxon>Apoidea</taxon>
        <taxon>Anthophila</taxon>
        <taxon>Apidae</taxon>
        <taxon>Melipona</taxon>
    </lineage>
</organism>
<keyword evidence="3" id="KW-1185">Reference proteome</keyword>